<accession>A0A1P8Q4B8</accession>
<dbReference type="RefSeq" id="WP_076616431.1">
    <property type="nucleotide sequence ID" value="NZ_CP019323.1"/>
</dbReference>
<proteinExistence type="predicted"/>
<sequence length="91" mass="10125">MLTQEEYGFNKTGPFIAKRDLNVINDLANHMEFETRKSLDLMKNLQSSNNAYRGNQEVINGLMIMNACAKDIGKELASDLKLFGGGVNNAE</sequence>
<dbReference type="AlphaFoldDB" id="A0A1P8Q4B8"/>
<protein>
    <submittedName>
        <fullName evidence="1">Uncharacterized protein</fullName>
    </submittedName>
</protein>
<dbReference type="KEGG" id="lalw:BTM29_09100"/>
<evidence type="ECO:0000313" key="1">
    <source>
        <dbReference type="EMBL" id="APX72696.1"/>
    </source>
</evidence>
<keyword evidence="2" id="KW-1185">Reference proteome</keyword>
<evidence type="ECO:0000313" key="2">
    <source>
        <dbReference type="Proteomes" id="UP000187499"/>
    </source>
</evidence>
<dbReference type="EMBL" id="CP019323">
    <property type="protein sequence ID" value="APX72696.1"/>
    <property type="molecule type" value="Genomic_DNA"/>
</dbReference>
<dbReference type="OrthoDB" id="9912217at2"/>
<reference evidence="2" key="1">
    <citation type="submission" date="2016-12" db="EMBL/GenBank/DDBJ databases">
        <authorList>
            <person name="Jung M.Y."/>
            <person name="Lee S.H."/>
        </authorList>
    </citation>
    <scope>NUCLEOTIDE SEQUENCE [LARGE SCALE GENOMIC DNA]</scope>
    <source>
        <strain evidence="2">WiKim39</strain>
    </source>
</reference>
<dbReference type="Proteomes" id="UP000187499">
    <property type="component" value="Chromosome"/>
</dbReference>
<gene>
    <name evidence="1" type="ORF">BTM29_09100</name>
</gene>
<dbReference type="STRING" id="1847728.BTM29_09100"/>
<organism evidence="1 2">
    <name type="scientific">Companilactobacillus allii</name>
    <dbReference type="NCBI Taxonomy" id="1847728"/>
    <lineage>
        <taxon>Bacteria</taxon>
        <taxon>Bacillati</taxon>
        <taxon>Bacillota</taxon>
        <taxon>Bacilli</taxon>
        <taxon>Lactobacillales</taxon>
        <taxon>Lactobacillaceae</taxon>
        <taxon>Companilactobacillus</taxon>
    </lineage>
</organism>
<name>A0A1P8Q4B8_9LACO</name>